<dbReference type="EMBL" id="LXJU01000007">
    <property type="protein sequence ID" value="OGE53672.1"/>
    <property type="molecule type" value="Genomic_DNA"/>
</dbReference>
<dbReference type="RefSeq" id="XP_022489110.1">
    <property type="nucleotide sequence ID" value="XM_022631202.1"/>
</dbReference>
<accession>A0A1F5LKC4</accession>
<feature type="region of interest" description="Disordered" evidence="1">
    <location>
        <begin position="355"/>
        <end position="374"/>
    </location>
</feature>
<evidence type="ECO:0000256" key="1">
    <source>
        <dbReference type="SAM" id="MobiDB-lite"/>
    </source>
</evidence>
<organism evidence="3 4">
    <name type="scientific">Penicillium arizonense</name>
    <dbReference type="NCBI Taxonomy" id="1835702"/>
    <lineage>
        <taxon>Eukaryota</taxon>
        <taxon>Fungi</taxon>
        <taxon>Dikarya</taxon>
        <taxon>Ascomycota</taxon>
        <taxon>Pezizomycotina</taxon>
        <taxon>Eurotiomycetes</taxon>
        <taxon>Eurotiomycetidae</taxon>
        <taxon>Eurotiales</taxon>
        <taxon>Aspergillaceae</taxon>
        <taxon>Penicillium</taxon>
    </lineage>
</organism>
<gene>
    <name evidence="3" type="ORF">PENARI_c007G11168</name>
</gene>
<name>A0A1F5LKC4_PENAI</name>
<keyword evidence="4" id="KW-1185">Reference proteome</keyword>
<dbReference type="Proteomes" id="UP000177622">
    <property type="component" value="Unassembled WGS sequence"/>
</dbReference>
<evidence type="ECO:0000259" key="2">
    <source>
        <dbReference type="Pfam" id="PF14661"/>
    </source>
</evidence>
<dbReference type="GO" id="GO:0008017">
    <property type="term" value="F:microtubule binding"/>
    <property type="evidence" value="ECO:0007669"/>
    <property type="project" value="TreeGrafter"/>
</dbReference>
<evidence type="ECO:0000313" key="3">
    <source>
        <dbReference type="EMBL" id="OGE53672.1"/>
    </source>
</evidence>
<reference evidence="3 4" key="1">
    <citation type="journal article" date="2016" name="Sci. Rep.">
        <title>Penicillium arizonense, a new, genome sequenced fungal species, reveals a high chemical diversity in secreted metabolites.</title>
        <authorList>
            <person name="Grijseels S."/>
            <person name="Nielsen J.C."/>
            <person name="Randelovic M."/>
            <person name="Nielsen J."/>
            <person name="Nielsen K.F."/>
            <person name="Workman M."/>
            <person name="Frisvad J.C."/>
        </authorList>
    </citation>
    <scope>NUCLEOTIDE SEQUENCE [LARGE SCALE GENOMIC DNA]</scope>
    <source>
        <strain evidence="3 4">CBS 141311</strain>
    </source>
</reference>
<dbReference type="GO" id="GO:1990498">
    <property type="term" value="C:mitotic spindle microtubule"/>
    <property type="evidence" value="ECO:0007669"/>
    <property type="project" value="TreeGrafter"/>
</dbReference>
<dbReference type="PANTHER" id="PTHR16151:SF2">
    <property type="entry name" value="HAUS AUGMIN-LIKE COMPLEX SUBUNIT 6"/>
    <property type="match status" value="1"/>
</dbReference>
<dbReference type="Pfam" id="PF14661">
    <property type="entry name" value="HAUS6_N"/>
    <property type="match status" value="1"/>
</dbReference>
<feature type="compositionally biased region" description="Basic and acidic residues" evidence="1">
    <location>
        <begin position="469"/>
        <end position="489"/>
    </location>
</feature>
<feature type="region of interest" description="Disordered" evidence="1">
    <location>
        <begin position="434"/>
        <end position="548"/>
    </location>
</feature>
<dbReference type="STRING" id="1835702.A0A1F5LKC4"/>
<feature type="region of interest" description="Disordered" evidence="1">
    <location>
        <begin position="385"/>
        <end position="404"/>
    </location>
</feature>
<dbReference type="InterPro" id="IPR026797">
    <property type="entry name" value="HAUS_6"/>
</dbReference>
<dbReference type="GO" id="GO:0070652">
    <property type="term" value="C:HAUS complex"/>
    <property type="evidence" value="ECO:0007669"/>
    <property type="project" value="InterPro"/>
</dbReference>
<dbReference type="PANTHER" id="PTHR16151">
    <property type="entry name" value="HAUS AUGMIN-LIKE COMPLEX SUBUNIT 6"/>
    <property type="match status" value="1"/>
</dbReference>
<dbReference type="InterPro" id="IPR028163">
    <property type="entry name" value="HAUS_6_N"/>
</dbReference>
<dbReference type="GO" id="GO:0051225">
    <property type="term" value="P:spindle assembly"/>
    <property type="evidence" value="ECO:0007669"/>
    <property type="project" value="InterPro"/>
</dbReference>
<sequence>MAATRPNRPKPLDWLGPSHQDVFIRNLKLLQLDQREDWPSISIRSLSASSQNQRQRIRLIEWALYYLFAIWDSEGTQNKLRPFFPPLEPLQSVNLRAALFRCLSELKKNGDLGREIILRKSMLDDCKGEKFDELLAGFSTTVLRKCVAASAEEMAWSSAMKLSTATAMTPTNYQNLLPLILAHQVSLGAGEARRARVQGAYDRFSELLDNKKIELAERANKEQQSKWNVQSDPESLARELQANWLGSEEWATALLKGGSQSSSDAFLELPFPEALSRATSPAVNGLGSDLKHDLVVDLTSRVLLQRSRLCKWHEYNNSLSRQRGTDINAASKTSSKENRLLFRDHQSLTVASISKSVRQPGDRERTLKGTDQSLLSSVNEALARINGKSRSNREDPTFEVEPSYERRLEASLDVTESPIMADDYPVGHPADLAASEASYTPPEPEPKPKSESIQPTPTVRLSPDIPSSPEHKPDPEPIKRSHTLVERTRKSMSLRPPGHEPQVRPRQRRGPRPSYPVNQFVTPRKPSAHSTRSIDERSRASTPQDQLFEEDAEYASVFKSRPRVALSPISSPAVHVSPSFEDESFVLDDEDDDYDDVVEWGAIDSPLAAVQSRG</sequence>
<comment type="caution">
    <text evidence="3">The sequence shown here is derived from an EMBL/GenBank/DDBJ whole genome shotgun (WGS) entry which is preliminary data.</text>
</comment>
<evidence type="ECO:0000313" key="4">
    <source>
        <dbReference type="Proteomes" id="UP000177622"/>
    </source>
</evidence>
<feature type="domain" description="HAUS augmin-like complex subunit 6 N-terminal" evidence="2">
    <location>
        <begin position="23"/>
        <end position="235"/>
    </location>
</feature>
<dbReference type="AlphaFoldDB" id="A0A1F5LKC4"/>
<dbReference type="OrthoDB" id="5575722at2759"/>
<protein>
    <recommendedName>
        <fullName evidence="2">HAUS augmin-like complex subunit 6 N-terminal domain-containing protein</fullName>
    </recommendedName>
</protein>
<dbReference type="GeneID" id="34575936"/>
<proteinExistence type="predicted"/>